<keyword evidence="2" id="KW-1185">Reference proteome</keyword>
<evidence type="ECO:0000313" key="1">
    <source>
        <dbReference type="EMBL" id="VVA99834.1"/>
    </source>
</evidence>
<evidence type="ECO:0000313" key="2">
    <source>
        <dbReference type="Proteomes" id="UP000489600"/>
    </source>
</evidence>
<gene>
    <name evidence="1" type="ORF">ANE_LOCUS10279</name>
</gene>
<dbReference type="EMBL" id="CABITT030000003">
    <property type="protein sequence ID" value="VVA99834.1"/>
    <property type="molecule type" value="Genomic_DNA"/>
</dbReference>
<reference evidence="1" key="1">
    <citation type="submission" date="2019-07" db="EMBL/GenBank/DDBJ databases">
        <authorList>
            <person name="Dittberner H."/>
        </authorList>
    </citation>
    <scope>NUCLEOTIDE SEQUENCE [LARGE SCALE GENOMIC DNA]</scope>
</reference>
<proteinExistence type="predicted"/>
<dbReference type="AlphaFoldDB" id="A0A565BEP5"/>
<dbReference type="Proteomes" id="UP000489600">
    <property type="component" value="Unassembled WGS sequence"/>
</dbReference>
<accession>A0A565BEP5</accession>
<dbReference type="OrthoDB" id="10265389at2759"/>
<sequence>MDEFVNDKELGELQREYGDKADPGPSSHIFIESSLKKLLHDPDVPNGAITTLQSTFDVQPGGNFKIGSIDKDEVITIRTFLAMGLQGDICPYRSRDK</sequence>
<protein>
    <submittedName>
        <fullName evidence="1">Uncharacterized protein</fullName>
    </submittedName>
</protein>
<organism evidence="1 2">
    <name type="scientific">Arabis nemorensis</name>
    <dbReference type="NCBI Taxonomy" id="586526"/>
    <lineage>
        <taxon>Eukaryota</taxon>
        <taxon>Viridiplantae</taxon>
        <taxon>Streptophyta</taxon>
        <taxon>Embryophyta</taxon>
        <taxon>Tracheophyta</taxon>
        <taxon>Spermatophyta</taxon>
        <taxon>Magnoliopsida</taxon>
        <taxon>eudicotyledons</taxon>
        <taxon>Gunneridae</taxon>
        <taxon>Pentapetalae</taxon>
        <taxon>rosids</taxon>
        <taxon>malvids</taxon>
        <taxon>Brassicales</taxon>
        <taxon>Brassicaceae</taxon>
        <taxon>Arabideae</taxon>
        <taxon>Arabis</taxon>
    </lineage>
</organism>
<name>A0A565BEP5_9BRAS</name>
<comment type="caution">
    <text evidence="1">The sequence shown here is derived from an EMBL/GenBank/DDBJ whole genome shotgun (WGS) entry which is preliminary data.</text>
</comment>